<evidence type="ECO:0000256" key="3">
    <source>
        <dbReference type="ARBA" id="ARBA00031448"/>
    </source>
</evidence>
<evidence type="ECO:0000259" key="6">
    <source>
        <dbReference type="SMART" id="SM01217"/>
    </source>
</evidence>
<dbReference type="Proteomes" id="UP000254304">
    <property type="component" value="Unassembled WGS sequence"/>
</dbReference>
<dbReference type="PANTHER" id="PTHR42715:SF10">
    <property type="entry name" value="BETA-GLUCOSIDASE"/>
    <property type="match status" value="1"/>
</dbReference>
<evidence type="ECO:0000313" key="7">
    <source>
        <dbReference type="EMBL" id="STQ46604.1"/>
    </source>
</evidence>
<protein>
    <recommendedName>
        <fullName evidence="5">Beta-D-glucoside glucohydrolase</fullName>
    </recommendedName>
    <alternativeName>
        <fullName evidence="3">Cellobiase</fullName>
    </alternativeName>
    <alternativeName>
        <fullName evidence="4">Gentiobiase</fullName>
    </alternativeName>
</protein>
<proteinExistence type="inferred from homology"/>
<gene>
    <name evidence="7" type="primary">bglX_3</name>
    <name evidence="7" type="ORF">NCTC12157_04388</name>
</gene>
<name>A0A377NIN1_9GAMM</name>
<dbReference type="Pfam" id="PF14310">
    <property type="entry name" value="Fn3-like"/>
    <property type="match status" value="1"/>
</dbReference>
<organism evidence="7 8">
    <name type="scientific">Ewingella americana</name>
    <dbReference type="NCBI Taxonomy" id="41202"/>
    <lineage>
        <taxon>Bacteria</taxon>
        <taxon>Pseudomonadati</taxon>
        <taxon>Pseudomonadota</taxon>
        <taxon>Gammaproteobacteria</taxon>
        <taxon>Enterobacterales</taxon>
        <taxon>Yersiniaceae</taxon>
        <taxon>Ewingella</taxon>
    </lineage>
</organism>
<dbReference type="EMBL" id="UGGO01000001">
    <property type="protein sequence ID" value="STQ46604.1"/>
    <property type="molecule type" value="Genomic_DNA"/>
</dbReference>
<evidence type="ECO:0000256" key="5">
    <source>
        <dbReference type="ARBA" id="ARBA00032594"/>
    </source>
</evidence>
<dbReference type="SMART" id="SM01217">
    <property type="entry name" value="Fn3_like"/>
    <property type="match status" value="1"/>
</dbReference>
<dbReference type="GO" id="GO:0008422">
    <property type="term" value="F:beta-glucosidase activity"/>
    <property type="evidence" value="ECO:0007669"/>
    <property type="project" value="UniProtKB-ARBA"/>
</dbReference>
<evidence type="ECO:0000256" key="1">
    <source>
        <dbReference type="ARBA" id="ARBA00005336"/>
    </source>
</evidence>
<evidence type="ECO:0000256" key="4">
    <source>
        <dbReference type="ARBA" id="ARBA00032194"/>
    </source>
</evidence>
<dbReference type="InterPro" id="IPR050288">
    <property type="entry name" value="Cellulose_deg_GH3"/>
</dbReference>
<evidence type="ECO:0000256" key="2">
    <source>
        <dbReference type="ARBA" id="ARBA00022801"/>
    </source>
</evidence>
<dbReference type="FunFam" id="2.60.40.10:FF:000495">
    <property type="entry name" value="Periplasmic beta-glucosidase"/>
    <property type="match status" value="1"/>
</dbReference>
<keyword evidence="7" id="KW-0326">Glycosidase</keyword>
<dbReference type="PANTHER" id="PTHR42715">
    <property type="entry name" value="BETA-GLUCOSIDASE"/>
    <property type="match status" value="1"/>
</dbReference>
<comment type="similarity">
    <text evidence="1">Belongs to the glycosyl hydrolase 3 family.</text>
</comment>
<dbReference type="AlphaFoldDB" id="A0A377NIN1"/>
<reference evidence="7 8" key="1">
    <citation type="submission" date="2018-06" db="EMBL/GenBank/DDBJ databases">
        <authorList>
            <consortium name="Pathogen Informatics"/>
            <person name="Doyle S."/>
        </authorList>
    </citation>
    <scope>NUCLEOTIDE SEQUENCE [LARGE SCALE GENOMIC DNA]</scope>
    <source>
        <strain evidence="7 8">NCTC12157</strain>
    </source>
</reference>
<accession>A0A377NIN1</accession>
<dbReference type="InterPro" id="IPR026891">
    <property type="entry name" value="Fn3-like"/>
</dbReference>
<dbReference type="InterPro" id="IPR013783">
    <property type="entry name" value="Ig-like_fold"/>
</dbReference>
<dbReference type="Gene3D" id="2.60.40.10">
    <property type="entry name" value="Immunoglobulins"/>
    <property type="match status" value="1"/>
</dbReference>
<keyword evidence="2 7" id="KW-0378">Hydrolase</keyword>
<sequence length="120" mass="13354">MSYTQFSVSDISLSSTTMSAKQPLTASVTVKNTGKRSGATVVQLYLRDLTASISRPVKELKNFEKINLAPGEEKVVTFAINEKDLRFFNDKLKWASEPGKFNVFIGLDSQDVKQSSFLLK</sequence>
<evidence type="ECO:0000313" key="8">
    <source>
        <dbReference type="Proteomes" id="UP000254304"/>
    </source>
</evidence>
<feature type="domain" description="Fibronectin type III-like" evidence="6">
    <location>
        <begin position="40"/>
        <end position="109"/>
    </location>
</feature>